<accession>A0A3P7K3B1</accession>
<protein>
    <submittedName>
        <fullName evidence="1">Uncharacterized protein</fullName>
    </submittedName>
</protein>
<evidence type="ECO:0000313" key="1">
    <source>
        <dbReference type="EMBL" id="VDM85824.1"/>
    </source>
</evidence>
<dbReference type="AlphaFoldDB" id="A0A3P7K3B1"/>
<sequence>MLLTDQNFVAMFGDTTGINLSHQCEAGTSNVENKLESTDGQARSLAATKEVEAKTIKTEPIYDIPSEAVPSLEETDPALKIQLFVVEGQALLDLFRFCPRCGHQLREKGAVQLTSTSNSTPIVNYICDMCSQQSSTSQPSLWEGRKMDDDMIKHEVDL</sequence>
<organism evidence="1 2">
    <name type="scientific">Strongylus vulgaris</name>
    <name type="common">Blood worm</name>
    <dbReference type="NCBI Taxonomy" id="40348"/>
    <lineage>
        <taxon>Eukaryota</taxon>
        <taxon>Metazoa</taxon>
        <taxon>Ecdysozoa</taxon>
        <taxon>Nematoda</taxon>
        <taxon>Chromadorea</taxon>
        <taxon>Rhabditida</taxon>
        <taxon>Rhabditina</taxon>
        <taxon>Rhabditomorpha</taxon>
        <taxon>Strongyloidea</taxon>
        <taxon>Strongylidae</taxon>
        <taxon>Strongylus</taxon>
    </lineage>
</organism>
<gene>
    <name evidence="1" type="ORF">SVUK_LOCUS20822</name>
</gene>
<dbReference type="EMBL" id="UYYB01145846">
    <property type="protein sequence ID" value="VDM85824.1"/>
    <property type="molecule type" value="Genomic_DNA"/>
</dbReference>
<evidence type="ECO:0000313" key="2">
    <source>
        <dbReference type="Proteomes" id="UP000270094"/>
    </source>
</evidence>
<keyword evidence="2" id="KW-1185">Reference proteome</keyword>
<dbReference type="Proteomes" id="UP000270094">
    <property type="component" value="Unassembled WGS sequence"/>
</dbReference>
<reference evidence="1 2" key="1">
    <citation type="submission" date="2018-11" db="EMBL/GenBank/DDBJ databases">
        <authorList>
            <consortium name="Pathogen Informatics"/>
        </authorList>
    </citation>
    <scope>NUCLEOTIDE SEQUENCE [LARGE SCALE GENOMIC DNA]</scope>
</reference>
<dbReference type="OrthoDB" id="5872271at2759"/>
<name>A0A3P7K3B1_STRVU</name>
<proteinExistence type="predicted"/>